<sequence>MTPQEVAAILQEYGSDDNQEELDGPSRQSDIRLRRTELLSKVLATCKDAWSTKSELLDLVAEKLGDGSRDVAWRLPYGDSGILDFFLGVLAEGAPRPKLHIHSLRLTGNSCADTDENRARVVQQNRLLSITKHVEDENMIPFNIPVIYNILVDYEPAQALASKSCLSKQLVDLLSLPHISKYSPFVPYICKILALLVSQEGECAVADPSTVEVLLKLATQPKAKEDADDFVAIVTVAVAYLANEDFQSSLVSEVRMRLFMDVFYHAHVAFNVDSIDDPDTVSQLKQLRISLLTTLADVSGNDAFAAAYPLSSLSDPVPQSFLAWIRGDNPSLQSAGCLALGNLSRSDNISIALVDTYKAHEPLVSLLSSSAVTDTQLLHAACSFLRNLAIPKANKPQLRGLLRPQCVPRIYSLDTLPQIQFAAASLTRLLLLNCPTNFDQICAVTDANPTDGPVRQASSANDLISLFGRSDAEPTKLEAARCVASICRILHSPPPVSEVVENPGATDDSDESKRRNFYKDHHVEKSLRFLTTQDKWPSLRSEAWFVFALMSRSESGARVVLSVLDDKAAESVLVETITGQKPQNNRDADAAAGVEPEHSASNPDVTCAPSELQLEPQQADPKQKEGMARADRENALFLCTALLKISKSELAPEKLALLQSLVRDGTQLLVADRTKAPFA</sequence>
<dbReference type="Gene3D" id="1.25.10.10">
    <property type="entry name" value="Leucine-rich Repeat Variant"/>
    <property type="match status" value="1"/>
</dbReference>
<dbReference type="Proteomes" id="UP000030816">
    <property type="component" value="Unassembled WGS sequence"/>
</dbReference>
<dbReference type="OrthoDB" id="26149at2759"/>
<name>A0A0B2WZ87_METAS</name>
<reference evidence="2 3" key="1">
    <citation type="journal article" date="2014" name="Proc. Natl. Acad. Sci. U.S.A.">
        <title>Trajectory and genomic determinants of fungal-pathogen speciation and host adaptation.</title>
        <authorList>
            <person name="Hu X."/>
            <person name="Xiao G."/>
            <person name="Zheng P."/>
            <person name="Shang Y."/>
            <person name="Su Y."/>
            <person name="Zhang X."/>
            <person name="Liu X."/>
            <person name="Zhan S."/>
            <person name="St Leger R.J."/>
            <person name="Wang C."/>
        </authorList>
    </citation>
    <scope>NUCLEOTIDE SEQUENCE [LARGE SCALE GENOMIC DNA]</scope>
    <source>
        <strain evidence="2 3">ARSEF 1941</strain>
    </source>
</reference>
<dbReference type="HOGENOM" id="CLU_026731_0_0_1"/>
<evidence type="ECO:0000313" key="3">
    <source>
        <dbReference type="Proteomes" id="UP000030816"/>
    </source>
</evidence>
<dbReference type="EMBL" id="AZHE01000001">
    <property type="protein sequence ID" value="KHO01612.1"/>
    <property type="molecule type" value="Genomic_DNA"/>
</dbReference>
<dbReference type="AlphaFoldDB" id="A0A0B2WZ87"/>
<dbReference type="GeneID" id="63735068"/>
<organism evidence="2 3">
    <name type="scientific">Metarhizium album (strain ARSEF 1941)</name>
    <dbReference type="NCBI Taxonomy" id="1081103"/>
    <lineage>
        <taxon>Eukaryota</taxon>
        <taxon>Fungi</taxon>
        <taxon>Dikarya</taxon>
        <taxon>Ascomycota</taxon>
        <taxon>Pezizomycotina</taxon>
        <taxon>Sordariomycetes</taxon>
        <taxon>Hypocreomycetidae</taxon>
        <taxon>Hypocreales</taxon>
        <taxon>Clavicipitaceae</taxon>
        <taxon>Metarhizium</taxon>
    </lineage>
</organism>
<dbReference type="InterPro" id="IPR016024">
    <property type="entry name" value="ARM-type_fold"/>
</dbReference>
<protein>
    <submittedName>
        <fullName evidence="2">Armadillo-type fold protein</fullName>
    </submittedName>
</protein>
<dbReference type="InterPro" id="IPR040144">
    <property type="entry name" value="RAP1GDS1"/>
</dbReference>
<dbReference type="InterPro" id="IPR011989">
    <property type="entry name" value="ARM-like"/>
</dbReference>
<accession>A0A0B2WZ87</accession>
<gene>
    <name evidence="2" type="ORF">MAM_00613</name>
</gene>
<dbReference type="GO" id="GO:0005085">
    <property type="term" value="F:guanyl-nucleotide exchange factor activity"/>
    <property type="evidence" value="ECO:0007669"/>
    <property type="project" value="InterPro"/>
</dbReference>
<dbReference type="PANTHER" id="PTHR10957">
    <property type="entry name" value="RAP1 GTPASE-GDP DISSOCIATION STIMULATOR 1"/>
    <property type="match status" value="1"/>
</dbReference>
<dbReference type="STRING" id="1081103.A0A0B2WZ87"/>
<evidence type="ECO:0000313" key="2">
    <source>
        <dbReference type="EMBL" id="KHO01612.1"/>
    </source>
</evidence>
<evidence type="ECO:0000256" key="1">
    <source>
        <dbReference type="SAM" id="MobiDB-lite"/>
    </source>
</evidence>
<dbReference type="SUPFAM" id="SSF48371">
    <property type="entry name" value="ARM repeat"/>
    <property type="match status" value="1"/>
</dbReference>
<proteinExistence type="predicted"/>
<comment type="caution">
    <text evidence="2">The sequence shown here is derived from an EMBL/GenBank/DDBJ whole genome shotgun (WGS) entry which is preliminary data.</text>
</comment>
<feature type="region of interest" description="Disordered" evidence="1">
    <location>
        <begin position="498"/>
        <end position="517"/>
    </location>
</feature>
<keyword evidence="3" id="KW-1185">Reference proteome</keyword>
<feature type="region of interest" description="Disordered" evidence="1">
    <location>
        <begin position="578"/>
        <end position="607"/>
    </location>
</feature>
<dbReference type="RefSeq" id="XP_040682677.1">
    <property type="nucleotide sequence ID" value="XM_040819412.1"/>
</dbReference>